<dbReference type="PANTHER" id="PTHR24421">
    <property type="entry name" value="NITRATE/NITRITE SENSOR PROTEIN NARX-RELATED"/>
    <property type="match status" value="1"/>
</dbReference>
<keyword evidence="7" id="KW-0067">ATP-binding</keyword>
<dbReference type="InterPro" id="IPR011990">
    <property type="entry name" value="TPR-like_helical_dom_sf"/>
</dbReference>
<dbReference type="InterPro" id="IPR036890">
    <property type="entry name" value="HATPase_C_sf"/>
</dbReference>
<dbReference type="Gene3D" id="1.20.5.1930">
    <property type="match status" value="1"/>
</dbReference>
<dbReference type="Pfam" id="PF02518">
    <property type="entry name" value="HATPase_c"/>
    <property type="match status" value="1"/>
</dbReference>
<dbReference type="SMART" id="SM00028">
    <property type="entry name" value="TPR"/>
    <property type="match status" value="3"/>
</dbReference>
<name>A0A7W5ZRC0_9BACT</name>
<keyword evidence="8" id="KW-0902">Two-component regulatory system</keyword>
<evidence type="ECO:0000256" key="4">
    <source>
        <dbReference type="ARBA" id="ARBA00022679"/>
    </source>
</evidence>
<evidence type="ECO:0000256" key="3">
    <source>
        <dbReference type="ARBA" id="ARBA00022553"/>
    </source>
</evidence>
<dbReference type="SUPFAM" id="SSF48452">
    <property type="entry name" value="TPR-like"/>
    <property type="match status" value="2"/>
</dbReference>
<dbReference type="Gene3D" id="1.25.40.10">
    <property type="entry name" value="Tetratricopeptide repeat domain"/>
    <property type="match status" value="2"/>
</dbReference>
<dbReference type="InterPro" id="IPR003594">
    <property type="entry name" value="HATPase_dom"/>
</dbReference>
<dbReference type="PANTHER" id="PTHR24421:SF10">
    <property type="entry name" value="NITRATE_NITRITE SENSOR PROTEIN NARQ"/>
    <property type="match status" value="1"/>
</dbReference>
<comment type="caution">
    <text evidence="11">The sequence shown here is derived from an EMBL/GenBank/DDBJ whole genome shotgun (WGS) entry which is preliminary data.</text>
</comment>
<dbReference type="RefSeq" id="WP_183979512.1">
    <property type="nucleotide sequence ID" value="NZ_JACIBY010000020.1"/>
</dbReference>
<dbReference type="AlphaFoldDB" id="A0A7W5ZRC0"/>
<evidence type="ECO:0000256" key="2">
    <source>
        <dbReference type="ARBA" id="ARBA00012438"/>
    </source>
</evidence>
<feature type="domain" description="Signal transduction histidine kinase subgroup 3 dimerisation and phosphoacceptor" evidence="10">
    <location>
        <begin position="412"/>
        <end position="475"/>
    </location>
</feature>
<dbReference type="EC" id="2.7.13.3" evidence="2"/>
<dbReference type="SUPFAM" id="SSF55874">
    <property type="entry name" value="ATPase domain of HSP90 chaperone/DNA topoisomerase II/histidine kinase"/>
    <property type="match status" value="1"/>
</dbReference>
<evidence type="ECO:0000313" key="11">
    <source>
        <dbReference type="EMBL" id="MBB3841688.1"/>
    </source>
</evidence>
<evidence type="ECO:0000259" key="10">
    <source>
        <dbReference type="Pfam" id="PF07730"/>
    </source>
</evidence>
<keyword evidence="4" id="KW-0808">Transferase</keyword>
<proteinExistence type="predicted"/>
<evidence type="ECO:0000256" key="5">
    <source>
        <dbReference type="ARBA" id="ARBA00022741"/>
    </source>
</evidence>
<dbReference type="GO" id="GO:0046983">
    <property type="term" value="F:protein dimerization activity"/>
    <property type="evidence" value="ECO:0007669"/>
    <property type="project" value="InterPro"/>
</dbReference>
<evidence type="ECO:0000259" key="9">
    <source>
        <dbReference type="Pfam" id="PF02518"/>
    </source>
</evidence>
<dbReference type="InterPro" id="IPR050482">
    <property type="entry name" value="Sensor_HK_TwoCompSys"/>
</dbReference>
<evidence type="ECO:0000256" key="6">
    <source>
        <dbReference type="ARBA" id="ARBA00022777"/>
    </source>
</evidence>
<feature type="domain" description="Histidine kinase/HSP90-like ATPase" evidence="9">
    <location>
        <begin position="519"/>
        <end position="603"/>
    </location>
</feature>
<dbReference type="Gene3D" id="3.30.565.10">
    <property type="entry name" value="Histidine kinase-like ATPase, C-terminal domain"/>
    <property type="match status" value="1"/>
</dbReference>
<evidence type="ECO:0000256" key="1">
    <source>
        <dbReference type="ARBA" id="ARBA00000085"/>
    </source>
</evidence>
<dbReference type="CDD" id="cd16917">
    <property type="entry name" value="HATPase_UhpB-NarQ-NarX-like"/>
    <property type="match status" value="1"/>
</dbReference>
<keyword evidence="12" id="KW-1185">Reference proteome</keyword>
<evidence type="ECO:0000313" key="12">
    <source>
        <dbReference type="Proteomes" id="UP000541352"/>
    </source>
</evidence>
<dbReference type="InterPro" id="IPR011712">
    <property type="entry name" value="Sig_transdc_His_kin_sub3_dim/P"/>
</dbReference>
<dbReference type="Pfam" id="PF07730">
    <property type="entry name" value="HisKA_3"/>
    <property type="match status" value="1"/>
</dbReference>
<dbReference type="Proteomes" id="UP000541352">
    <property type="component" value="Unassembled WGS sequence"/>
</dbReference>
<protein>
    <recommendedName>
        <fullName evidence="2">histidine kinase</fullName>
        <ecNumber evidence="2">2.7.13.3</ecNumber>
    </recommendedName>
</protein>
<dbReference type="GO" id="GO:0005524">
    <property type="term" value="F:ATP binding"/>
    <property type="evidence" value="ECO:0007669"/>
    <property type="project" value="UniProtKB-KW"/>
</dbReference>
<keyword evidence="5" id="KW-0547">Nucleotide-binding</keyword>
<accession>A0A7W5ZRC0</accession>
<reference evidence="11 12" key="1">
    <citation type="submission" date="2020-08" db="EMBL/GenBank/DDBJ databases">
        <title>Genomic Encyclopedia of Type Strains, Phase IV (KMG-IV): sequencing the most valuable type-strain genomes for metagenomic binning, comparative biology and taxonomic classification.</title>
        <authorList>
            <person name="Goeker M."/>
        </authorList>
    </citation>
    <scope>NUCLEOTIDE SEQUENCE [LARGE SCALE GENOMIC DNA]</scope>
    <source>
        <strain evidence="11 12">DSM 17976</strain>
    </source>
</reference>
<comment type="catalytic activity">
    <reaction evidence="1">
        <text>ATP + protein L-histidine = ADP + protein N-phospho-L-histidine.</text>
        <dbReference type="EC" id="2.7.13.3"/>
    </reaction>
</comment>
<evidence type="ECO:0000256" key="7">
    <source>
        <dbReference type="ARBA" id="ARBA00022840"/>
    </source>
</evidence>
<dbReference type="InterPro" id="IPR019734">
    <property type="entry name" value="TPR_rpt"/>
</dbReference>
<dbReference type="GO" id="GO:0016020">
    <property type="term" value="C:membrane"/>
    <property type="evidence" value="ECO:0007669"/>
    <property type="project" value="InterPro"/>
</dbReference>
<dbReference type="EMBL" id="JACIBY010000020">
    <property type="protein sequence ID" value="MBB3841688.1"/>
    <property type="molecule type" value="Genomic_DNA"/>
</dbReference>
<keyword evidence="3" id="KW-0597">Phosphoprotein</keyword>
<organism evidence="11 12">
    <name type="scientific">Runella defluvii</name>
    <dbReference type="NCBI Taxonomy" id="370973"/>
    <lineage>
        <taxon>Bacteria</taxon>
        <taxon>Pseudomonadati</taxon>
        <taxon>Bacteroidota</taxon>
        <taxon>Cytophagia</taxon>
        <taxon>Cytophagales</taxon>
        <taxon>Spirosomataceae</taxon>
        <taxon>Runella</taxon>
    </lineage>
</organism>
<gene>
    <name evidence="11" type="ORF">FHS57_005717</name>
</gene>
<evidence type="ECO:0000256" key="8">
    <source>
        <dbReference type="ARBA" id="ARBA00023012"/>
    </source>
</evidence>
<dbReference type="GO" id="GO:0000155">
    <property type="term" value="F:phosphorelay sensor kinase activity"/>
    <property type="evidence" value="ECO:0007669"/>
    <property type="project" value="InterPro"/>
</dbReference>
<dbReference type="Pfam" id="PF13181">
    <property type="entry name" value="TPR_8"/>
    <property type="match status" value="2"/>
</dbReference>
<keyword evidence="6 11" id="KW-0418">Kinase</keyword>
<sequence>MKPFIFLVFLMNLWGAFITVALGQSSENLSPQESATVKKYFQKVDDFMNDDNYDSAQYWLNRVDLLLTIKKPTYFTYLFHSRQCEIYYFNNLVEIGIKEANKGLAVAKLVNDRSLLADSYNFLGLFYINSEQLKNAETSLLKALNYTLEDNDQGKADYYNLTQKYHIYGNLAEVYINQLQYGKAITAIDSSMKLALQKGKVRPYALGQFTKAELLLKQGNAQAAMQYYEQAQRTCNQAKDFTNLRDVYLVTFSGIAKCQLQLNRLQKELISTGLDFYQNQKDINRYYSLLFINDAIQIFKQTKDYKLLAECLEIKSDIENQNVKGSLKKLETTVNVSLRNEKKVLEMELQKVKAYQENERNREQNLTIILGLVALIVGILIWTNQKLVAKNRELVQKNQAISAALLQGQTTERKRIAADLHDSLGSTMSALNWSLEAIDIKKLNPHEQEVYKHVKKTISQAHDQVRLLSHNLLPDEFEKQGLTEALRYLIRKINQNITTHFNLDIDPQIGRFDKRVEFELYSICLELVNNILKHSKATHATIQLRVENQQLSLVVTDNGLGLFENTSDGKGLKNIKDRIESLGGAWTMKNNPNGGVCSHLTLRI</sequence>